<accession>A0A1M6ZT55</accession>
<dbReference type="EMBL" id="FRBR01000002">
    <property type="protein sequence ID" value="SHL33678.1"/>
    <property type="molecule type" value="Genomic_DNA"/>
</dbReference>
<organism evidence="1 2">
    <name type="scientific">Roseovarius pacificus</name>
    <dbReference type="NCBI Taxonomy" id="337701"/>
    <lineage>
        <taxon>Bacteria</taxon>
        <taxon>Pseudomonadati</taxon>
        <taxon>Pseudomonadota</taxon>
        <taxon>Alphaproteobacteria</taxon>
        <taxon>Rhodobacterales</taxon>
        <taxon>Roseobacteraceae</taxon>
        <taxon>Roseovarius</taxon>
    </lineage>
</organism>
<gene>
    <name evidence="1" type="ORF">SAMN05444398_10252</name>
</gene>
<dbReference type="AlphaFoldDB" id="A0A1M6ZT55"/>
<reference evidence="1 2" key="1">
    <citation type="submission" date="2016-11" db="EMBL/GenBank/DDBJ databases">
        <authorList>
            <person name="Jaros S."/>
            <person name="Januszkiewicz K."/>
            <person name="Wedrychowicz H."/>
        </authorList>
    </citation>
    <scope>NUCLEOTIDE SEQUENCE [LARGE SCALE GENOMIC DNA]</scope>
    <source>
        <strain evidence="1 2">DSM 29589</strain>
    </source>
</reference>
<keyword evidence="2" id="KW-1185">Reference proteome</keyword>
<dbReference type="STRING" id="337701.SAMN05444398_10252"/>
<protein>
    <submittedName>
        <fullName evidence="1">Uncharacterized protein</fullName>
    </submittedName>
</protein>
<name>A0A1M6ZT55_9RHOB</name>
<sequence>MKCTKMLRKSLMALDFDHLIVELQIRIAVLGGYAALGIPLTEAIG</sequence>
<evidence type="ECO:0000313" key="1">
    <source>
        <dbReference type="EMBL" id="SHL33678.1"/>
    </source>
</evidence>
<evidence type="ECO:0000313" key="2">
    <source>
        <dbReference type="Proteomes" id="UP000183974"/>
    </source>
</evidence>
<dbReference type="Proteomes" id="UP000183974">
    <property type="component" value="Unassembled WGS sequence"/>
</dbReference>
<proteinExistence type="predicted"/>